<evidence type="ECO:0000313" key="4">
    <source>
        <dbReference type="Proteomes" id="UP001217485"/>
    </source>
</evidence>
<dbReference type="Pfam" id="PF09937">
    <property type="entry name" value="DUF2169"/>
    <property type="match status" value="2"/>
</dbReference>
<feature type="compositionally biased region" description="Polar residues" evidence="1">
    <location>
        <begin position="306"/>
        <end position="318"/>
    </location>
</feature>
<name>A0ABT5BSN2_9BACT</name>
<proteinExistence type="predicted"/>
<feature type="domain" description="DUF2169" evidence="2">
    <location>
        <begin position="32"/>
        <end position="113"/>
    </location>
</feature>
<sequence>MTRASMSAPSPRVAVTPLGPSAAATVCFRLRGRLHVTVVVKATFALVPEGRMSLVAPDPIAAEEQPDPSGQRLQVASDLAPYLDPCGVVVTGHAELPPGFSSPHAMVRLTVVQDGQLRIDKQAQLDGSARVGPARSHVRIDGLGPLPRTSPLRSRLLGAVDARRVHGALLDIPEGLDWSYFQAAPMDQRIPALRGDEWIVLGGMMAQRPKLRTQLPEARGVARLYRQKLASPRAGEPISLRADTAHIDVDRRRCSVVWRGHAPVEEAEIESLRVLAGVELPGQPIAWADPFAAGGASAAPSGSASQQNPKAITLDGTSQLSPEDAARLVAAVATPFSATRGLSEPARSVTPAASQPTVAPRAAAAPPARPGGVRDLLGETDALDPEDAARVVAAGAMPFSTTGLPSEPMRSATLSTSQPAVAPRAAAIAPARPGGVRDLLEETTSLDPEDAARAVTSVAMPFDARRTPSEPAGSAAPTAPLAAAPRAAAAPTVRRGGVRDLLEETTSLDPEDAARAIASATTPFDARRAPVAAPSEPPRQAASSSAPPAPPSLLSPAPLVTAQVHVAPPIVRPPGPGDARALPEGLGAQFLAAMADAGLLHG</sequence>
<gene>
    <name evidence="3" type="ORF">POL72_05410</name>
</gene>
<evidence type="ECO:0000313" key="3">
    <source>
        <dbReference type="EMBL" id="MDC0677169.1"/>
    </source>
</evidence>
<accession>A0ABT5BSN2</accession>
<dbReference type="EMBL" id="JAQNDK010000001">
    <property type="protein sequence ID" value="MDC0677169.1"/>
    <property type="molecule type" value="Genomic_DNA"/>
</dbReference>
<comment type="caution">
    <text evidence="3">The sequence shown here is derived from an EMBL/GenBank/DDBJ whole genome shotgun (WGS) entry which is preliminary data.</text>
</comment>
<dbReference type="InterPro" id="IPR018683">
    <property type="entry name" value="DUF2169"/>
</dbReference>
<feature type="region of interest" description="Disordered" evidence="1">
    <location>
        <begin position="520"/>
        <end position="556"/>
    </location>
</feature>
<feature type="region of interest" description="Disordered" evidence="1">
    <location>
        <begin position="459"/>
        <end position="497"/>
    </location>
</feature>
<evidence type="ECO:0000256" key="1">
    <source>
        <dbReference type="SAM" id="MobiDB-lite"/>
    </source>
</evidence>
<dbReference type="Proteomes" id="UP001217485">
    <property type="component" value="Unassembled WGS sequence"/>
</dbReference>
<evidence type="ECO:0000259" key="2">
    <source>
        <dbReference type="Pfam" id="PF09937"/>
    </source>
</evidence>
<feature type="compositionally biased region" description="Low complexity" evidence="1">
    <location>
        <begin position="471"/>
        <end position="491"/>
    </location>
</feature>
<feature type="region of interest" description="Disordered" evidence="1">
    <location>
        <begin position="339"/>
        <end position="379"/>
    </location>
</feature>
<feature type="domain" description="DUF2169" evidence="2">
    <location>
        <begin position="141"/>
        <end position="259"/>
    </location>
</feature>
<feature type="compositionally biased region" description="Low complexity" evidence="1">
    <location>
        <begin position="293"/>
        <end position="305"/>
    </location>
</feature>
<feature type="region of interest" description="Disordered" evidence="1">
    <location>
        <begin position="293"/>
        <end position="318"/>
    </location>
</feature>
<feature type="compositionally biased region" description="Low complexity" evidence="1">
    <location>
        <begin position="532"/>
        <end position="546"/>
    </location>
</feature>
<organism evidence="3 4">
    <name type="scientific">Sorangium atrum</name>
    <dbReference type="NCBI Taxonomy" id="2995308"/>
    <lineage>
        <taxon>Bacteria</taxon>
        <taxon>Pseudomonadati</taxon>
        <taxon>Myxococcota</taxon>
        <taxon>Polyangia</taxon>
        <taxon>Polyangiales</taxon>
        <taxon>Polyangiaceae</taxon>
        <taxon>Sorangium</taxon>
    </lineage>
</organism>
<reference evidence="3 4" key="1">
    <citation type="submission" date="2023-01" db="EMBL/GenBank/DDBJ databases">
        <title>Minimal conservation of predation-associated metabolite biosynthetic gene clusters underscores biosynthetic potential of Myxococcota including descriptions for ten novel species: Archangium lansinium sp. nov., Myxococcus landrumus sp. nov., Nannocystis bai.</title>
        <authorList>
            <person name="Ahearne A."/>
            <person name="Stevens C."/>
            <person name="Dowd S."/>
        </authorList>
    </citation>
    <scope>NUCLEOTIDE SEQUENCE [LARGE SCALE GENOMIC DNA]</scope>
    <source>
        <strain evidence="3 4">WIWO2</strain>
    </source>
</reference>
<dbReference type="RefSeq" id="WP_272093939.1">
    <property type="nucleotide sequence ID" value="NZ_JAQNDK010000001.1"/>
</dbReference>
<keyword evidence="4" id="KW-1185">Reference proteome</keyword>
<protein>
    <submittedName>
        <fullName evidence="3">DUF2169 domain-containing protein</fullName>
    </submittedName>
</protein>